<reference evidence="3" key="1">
    <citation type="submission" date="2022-11" db="UniProtKB">
        <authorList>
            <consortium name="WormBaseParasite"/>
        </authorList>
    </citation>
    <scope>IDENTIFICATION</scope>
</reference>
<organism evidence="2 3">
    <name type="scientific">Globodera rostochiensis</name>
    <name type="common">Golden nematode worm</name>
    <name type="synonym">Heterodera rostochiensis</name>
    <dbReference type="NCBI Taxonomy" id="31243"/>
    <lineage>
        <taxon>Eukaryota</taxon>
        <taxon>Metazoa</taxon>
        <taxon>Ecdysozoa</taxon>
        <taxon>Nematoda</taxon>
        <taxon>Chromadorea</taxon>
        <taxon>Rhabditida</taxon>
        <taxon>Tylenchina</taxon>
        <taxon>Tylenchomorpha</taxon>
        <taxon>Tylenchoidea</taxon>
        <taxon>Heteroderidae</taxon>
        <taxon>Heteroderinae</taxon>
        <taxon>Globodera</taxon>
    </lineage>
</organism>
<evidence type="ECO:0000313" key="2">
    <source>
        <dbReference type="Proteomes" id="UP000887572"/>
    </source>
</evidence>
<proteinExistence type="predicted"/>
<keyword evidence="2" id="KW-1185">Reference proteome</keyword>
<keyword evidence="1" id="KW-1133">Transmembrane helix</keyword>
<dbReference type="WBParaSite" id="Gr19_v10_g6540.t1">
    <property type="protein sequence ID" value="Gr19_v10_g6540.t1"/>
    <property type="gene ID" value="Gr19_v10_g6540"/>
</dbReference>
<keyword evidence="1" id="KW-0472">Membrane</keyword>
<feature type="transmembrane region" description="Helical" evidence="1">
    <location>
        <begin position="9"/>
        <end position="29"/>
    </location>
</feature>
<sequence length="191" mass="22402">MEILICDDIWFEVFSFFGVAILGLTIAPISHRFDCLVDKHLKTRKWSLGYINQRVIDFLRRIRRLFDCCAETTVYIGTRHDQIRSWHIVGQHIWPLIANNICGISLNLYTLDRLRREIAETILCDCKTLRWIHSVAKPNWNDAVEASSSEAVSEWLHASRRADGRRPPKVFKIRDYPSEMEQILARHKAVR</sequence>
<accession>A0A914I1V6</accession>
<keyword evidence="1" id="KW-0812">Transmembrane</keyword>
<protein>
    <submittedName>
        <fullName evidence="3">Uncharacterized protein</fullName>
    </submittedName>
</protein>
<dbReference type="Proteomes" id="UP000887572">
    <property type="component" value="Unplaced"/>
</dbReference>
<name>A0A914I1V6_GLORO</name>
<evidence type="ECO:0000256" key="1">
    <source>
        <dbReference type="SAM" id="Phobius"/>
    </source>
</evidence>
<evidence type="ECO:0000313" key="3">
    <source>
        <dbReference type="WBParaSite" id="Gr19_v10_g6540.t1"/>
    </source>
</evidence>
<dbReference type="AlphaFoldDB" id="A0A914I1V6"/>